<reference evidence="2" key="1">
    <citation type="journal article" date="2019" name="Nat. Med.">
        <title>A library of human gut bacterial isolates paired with longitudinal multiomics data enables mechanistic microbiome research.</title>
        <authorList>
            <person name="Poyet M."/>
            <person name="Groussin M."/>
            <person name="Gibbons S.M."/>
            <person name="Avila-Pacheco J."/>
            <person name="Jiang X."/>
            <person name="Kearney S.M."/>
            <person name="Perrotta A.R."/>
            <person name="Berdy B."/>
            <person name="Zhao S."/>
            <person name="Lieberman T.D."/>
            <person name="Swanson P.K."/>
            <person name="Smith M."/>
            <person name="Roesemann S."/>
            <person name="Alexander J.E."/>
            <person name="Rich S.A."/>
            <person name="Livny J."/>
            <person name="Vlamakis H."/>
            <person name="Clish C."/>
            <person name="Bullock K."/>
            <person name="Deik A."/>
            <person name="Scott J."/>
            <person name="Pierce K.A."/>
            <person name="Xavier R.J."/>
            <person name="Alm E.J."/>
        </authorList>
    </citation>
    <scope>NUCLEOTIDE SEQUENCE</scope>
    <source>
        <strain evidence="2">BIOML-A74</strain>
    </source>
</reference>
<dbReference type="AlphaFoldDB" id="A0A642FNU4"/>
<evidence type="ECO:0000313" key="2">
    <source>
        <dbReference type="EMBL" id="KAA4872976.1"/>
    </source>
</evidence>
<protein>
    <submittedName>
        <fullName evidence="2">Uncharacterized protein</fullName>
    </submittedName>
</protein>
<gene>
    <name evidence="2" type="ORF">F3B29_23390</name>
</gene>
<keyword evidence="1" id="KW-1133">Transmembrane helix</keyword>
<evidence type="ECO:0000256" key="1">
    <source>
        <dbReference type="SAM" id="Phobius"/>
    </source>
</evidence>
<keyword evidence="1" id="KW-0472">Membrane</keyword>
<comment type="caution">
    <text evidence="2">The sequence shown here is derived from an EMBL/GenBank/DDBJ whole genome shotgun (WGS) entry which is preliminary data.</text>
</comment>
<proteinExistence type="predicted"/>
<feature type="transmembrane region" description="Helical" evidence="1">
    <location>
        <begin position="36"/>
        <end position="56"/>
    </location>
</feature>
<dbReference type="EMBL" id="VWDL01000032">
    <property type="protein sequence ID" value="KAA4872976.1"/>
    <property type="molecule type" value="Genomic_DNA"/>
</dbReference>
<accession>A0A642FNU4</accession>
<sequence>MWIVFCKYRSHRILSPYHSINHQIQKSEAFQSVHHVTFILCYTVLYDFLALVFALIRIRKH</sequence>
<organism evidence="2">
    <name type="scientific">Bacteroides fragilis</name>
    <dbReference type="NCBI Taxonomy" id="817"/>
    <lineage>
        <taxon>Bacteria</taxon>
        <taxon>Pseudomonadati</taxon>
        <taxon>Bacteroidota</taxon>
        <taxon>Bacteroidia</taxon>
        <taxon>Bacteroidales</taxon>
        <taxon>Bacteroidaceae</taxon>
        <taxon>Bacteroides</taxon>
    </lineage>
</organism>
<keyword evidence="1" id="KW-0812">Transmembrane</keyword>
<name>A0A642FNU4_BACFG</name>